<evidence type="ECO:0000313" key="1">
    <source>
        <dbReference type="EMBL" id="KAF6151929.1"/>
    </source>
</evidence>
<evidence type="ECO:0000313" key="2">
    <source>
        <dbReference type="Proteomes" id="UP000541444"/>
    </source>
</evidence>
<accession>A0A7J7MAM8</accession>
<comment type="caution">
    <text evidence="1">The sequence shown here is derived from an EMBL/GenBank/DDBJ whole genome shotgun (WGS) entry which is preliminary data.</text>
</comment>
<organism evidence="1 2">
    <name type="scientific">Kingdonia uniflora</name>
    <dbReference type="NCBI Taxonomy" id="39325"/>
    <lineage>
        <taxon>Eukaryota</taxon>
        <taxon>Viridiplantae</taxon>
        <taxon>Streptophyta</taxon>
        <taxon>Embryophyta</taxon>
        <taxon>Tracheophyta</taxon>
        <taxon>Spermatophyta</taxon>
        <taxon>Magnoliopsida</taxon>
        <taxon>Ranunculales</taxon>
        <taxon>Circaeasteraceae</taxon>
        <taxon>Kingdonia</taxon>
    </lineage>
</organism>
<dbReference type="Proteomes" id="UP000541444">
    <property type="component" value="Unassembled WGS sequence"/>
</dbReference>
<gene>
    <name evidence="1" type="ORF">GIB67_010503</name>
</gene>
<dbReference type="EMBL" id="JACGCM010001659">
    <property type="protein sequence ID" value="KAF6151929.1"/>
    <property type="molecule type" value="Genomic_DNA"/>
</dbReference>
<name>A0A7J7MAM8_9MAGN</name>
<protein>
    <submittedName>
        <fullName evidence="1">Uncharacterized protein</fullName>
    </submittedName>
</protein>
<keyword evidence="2" id="KW-1185">Reference proteome</keyword>
<sequence>MLIDPTKKKKKKKVVILDPKDNVDFFLLGFLDLPDMNELRAVNDVFENAFAGLMKKTLVETDFLKDENGDAVNEMVG</sequence>
<dbReference type="AlphaFoldDB" id="A0A7J7MAM8"/>
<reference evidence="1 2" key="1">
    <citation type="journal article" date="2020" name="IScience">
        <title>Genome Sequencing of the Endangered Kingdonia uniflora (Circaeasteraceae, Ranunculales) Reveals Potential Mechanisms of Evolutionary Specialization.</title>
        <authorList>
            <person name="Sun Y."/>
            <person name="Deng T."/>
            <person name="Zhang A."/>
            <person name="Moore M.J."/>
            <person name="Landis J.B."/>
            <person name="Lin N."/>
            <person name="Zhang H."/>
            <person name="Zhang X."/>
            <person name="Huang J."/>
            <person name="Zhang X."/>
            <person name="Sun H."/>
            <person name="Wang H."/>
        </authorList>
    </citation>
    <scope>NUCLEOTIDE SEQUENCE [LARGE SCALE GENOMIC DNA]</scope>
    <source>
        <strain evidence="1">TB1705</strain>
        <tissue evidence="1">Leaf</tissue>
    </source>
</reference>
<proteinExistence type="predicted"/>